<dbReference type="InterPro" id="IPR030678">
    <property type="entry name" value="Peptide/Ni-bd"/>
</dbReference>
<comment type="caution">
    <text evidence="4">The sequence shown here is derived from an EMBL/GenBank/DDBJ whole genome shotgun (WGS) entry which is preliminary data.</text>
</comment>
<protein>
    <recommendedName>
        <fullName evidence="3">Solute-binding protein family 5 domain-containing protein</fullName>
    </recommendedName>
</protein>
<dbReference type="InterPro" id="IPR039424">
    <property type="entry name" value="SBP_5"/>
</dbReference>
<dbReference type="Gene3D" id="3.10.105.10">
    <property type="entry name" value="Dipeptide-binding Protein, Domain 3"/>
    <property type="match status" value="1"/>
</dbReference>
<keyword evidence="5" id="KW-1185">Reference proteome</keyword>
<dbReference type="PANTHER" id="PTHR30290">
    <property type="entry name" value="PERIPLASMIC BINDING COMPONENT OF ABC TRANSPORTER"/>
    <property type="match status" value="1"/>
</dbReference>
<evidence type="ECO:0000313" key="5">
    <source>
        <dbReference type="Proteomes" id="UP001501237"/>
    </source>
</evidence>
<organism evidence="4 5">
    <name type="scientific">Actinocorallia longicatena</name>
    <dbReference type="NCBI Taxonomy" id="111803"/>
    <lineage>
        <taxon>Bacteria</taxon>
        <taxon>Bacillati</taxon>
        <taxon>Actinomycetota</taxon>
        <taxon>Actinomycetes</taxon>
        <taxon>Streptosporangiales</taxon>
        <taxon>Thermomonosporaceae</taxon>
        <taxon>Actinocorallia</taxon>
    </lineage>
</organism>
<reference evidence="5" key="1">
    <citation type="journal article" date="2019" name="Int. J. Syst. Evol. Microbiol.">
        <title>The Global Catalogue of Microorganisms (GCM) 10K type strain sequencing project: providing services to taxonomists for standard genome sequencing and annotation.</title>
        <authorList>
            <consortium name="The Broad Institute Genomics Platform"/>
            <consortium name="The Broad Institute Genome Sequencing Center for Infectious Disease"/>
            <person name="Wu L."/>
            <person name="Ma J."/>
        </authorList>
    </citation>
    <scope>NUCLEOTIDE SEQUENCE [LARGE SCALE GENOMIC DNA]</scope>
    <source>
        <strain evidence="5">JCM 9377</strain>
    </source>
</reference>
<evidence type="ECO:0000259" key="3">
    <source>
        <dbReference type="Pfam" id="PF00496"/>
    </source>
</evidence>
<gene>
    <name evidence="4" type="ORF">GCM10010468_44060</name>
</gene>
<dbReference type="RefSeq" id="WP_344831340.1">
    <property type="nucleotide sequence ID" value="NZ_BAAAUV010000010.1"/>
</dbReference>
<dbReference type="InterPro" id="IPR000914">
    <property type="entry name" value="SBP_5_dom"/>
</dbReference>
<dbReference type="PIRSF" id="PIRSF002741">
    <property type="entry name" value="MppA"/>
    <property type="match status" value="1"/>
</dbReference>
<dbReference type="Pfam" id="PF00496">
    <property type="entry name" value="SBP_bac_5"/>
    <property type="match status" value="1"/>
</dbReference>
<keyword evidence="1 2" id="KW-0732">Signal</keyword>
<proteinExistence type="predicted"/>
<dbReference type="SUPFAM" id="SSF53850">
    <property type="entry name" value="Periplasmic binding protein-like II"/>
    <property type="match status" value="1"/>
</dbReference>
<evidence type="ECO:0000313" key="4">
    <source>
        <dbReference type="EMBL" id="GAA3219798.1"/>
    </source>
</evidence>
<evidence type="ECO:0000256" key="1">
    <source>
        <dbReference type="ARBA" id="ARBA00022729"/>
    </source>
</evidence>
<feature type="chain" id="PRO_5045163784" description="Solute-binding protein family 5 domain-containing protein" evidence="2">
    <location>
        <begin position="28"/>
        <end position="519"/>
    </location>
</feature>
<evidence type="ECO:0000256" key="2">
    <source>
        <dbReference type="SAM" id="SignalP"/>
    </source>
</evidence>
<dbReference type="PANTHER" id="PTHR30290:SF38">
    <property type="entry name" value="D,D-DIPEPTIDE-BINDING PERIPLASMIC PROTEIN DDPA-RELATED"/>
    <property type="match status" value="1"/>
</dbReference>
<dbReference type="Gene3D" id="3.40.190.10">
    <property type="entry name" value="Periplasmic binding protein-like II"/>
    <property type="match status" value="1"/>
</dbReference>
<accession>A0ABP6QCJ1</accession>
<name>A0ABP6QCJ1_9ACTN</name>
<sequence>MSITPGILRRPRAAAAAFAVAALLASAACGGSSDTPDATGGPTADTLLSTAIQAPPSSFALTQLDGGQGSYVWGSLYDRLLYIDNTGAIKPNAAESFTYSADRKTLTLKLQQGMKFRSGAPVNAAAVKASLDRIRDTPGPNQANEASIASVEAPDESTVVIKLKHPDGSLLVNLAGINGVIGDPATMADPGSATDPMTSGPYELDKARTVPGSAYTLVRRDDYWNVKAYPFKTVRIVVMPDRAAVVNALRSGQLNAASVDPTQVDPLKAQGLQVKPIAASTAGIMFLADRKGTKLKPLGDLKVRQAINQVFDRTKLVQMFLRGSGMATTQVFNPKSQAFDASLDKDYPFDVAAAKKLMAEAGYADGFSVTMPSFVTTKPFEPVVTGALGAIGIKVTWEPVPLQNYSSALSSGKFPMFFAFYGLDHEAVLSTLYFSPGTPTNPFKSADPELTKLLDEANAATDDATAAAAYKKVNQFVVKNAWFAPILDIGTTWVTAKGISYLGDGTSVALDVRTFGNAG</sequence>
<dbReference type="EMBL" id="BAAAUV010000010">
    <property type="protein sequence ID" value="GAA3219798.1"/>
    <property type="molecule type" value="Genomic_DNA"/>
</dbReference>
<feature type="signal peptide" evidence="2">
    <location>
        <begin position="1"/>
        <end position="27"/>
    </location>
</feature>
<dbReference type="Proteomes" id="UP001501237">
    <property type="component" value="Unassembled WGS sequence"/>
</dbReference>
<feature type="domain" description="Solute-binding protein family 5" evidence="3">
    <location>
        <begin position="89"/>
        <end position="424"/>
    </location>
</feature>